<protein>
    <recommendedName>
        <fullName evidence="17">G-protein coupled receptors family 1 profile domain-containing protein</fullName>
    </recommendedName>
</protein>
<dbReference type="Pfam" id="PF00001">
    <property type="entry name" value="7tm_1"/>
    <property type="match status" value="1"/>
</dbReference>
<keyword evidence="4" id="KW-1003">Cell membrane</keyword>
<evidence type="ECO:0000256" key="10">
    <source>
        <dbReference type="ARBA" id="ARBA00023157"/>
    </source>
</evidence>
<evidence type="ECO:0000256" key="4">
    <source>
        <dbReference type="ARBA" id="ARBA00022475"/>
    </source>
</evidence>
<evidence type="ECO:0000256" key="3">
    <source>
        <dbReference type="ARBA" id="ARBA00022473"/>
    </source>
</evidence>
<dbReference type="InterPro" id="IPR017452">
    <property type="entry name" value="GPCR_Rhodpsn_7TM"/>
</dbReference>
<evidence type="ECO:0000256" key="2">
    <source>
        <dbReference type="ARBA" id="ARBA00004651"/>
    </source>
</evidence>
<name>A0A7M7PD23_STRPU</name>
<evidence type="ECO:0000256" key="11">
    <source>
        <dbReference type="ARBA" id="ARBA00023170"/>
    </source>
</evidence>
<keyword evidence="8" id="KW-0969">Cilium</keyword>
<dbReference type="GO" id="GO:0005886">
    <property type="term" value="C:plasma membrane"/>
    <property type="evidence" value="ECO:0000318"/>
    <property type="project" value="GO_Central"/>
</dbReference>
<dbReference type="PRINTS" id="PR00237">
    <property type="entry name" value="GPCRRHODOPSN"/>
</dbReference>
<evidence type="ECO:0000256" key="12">
    <source>
        <dbReference type="ARBA" id="ARBA00023180"/>
    </source>
</evidence>
<dbReference type="AlphaFoldDB" id="A0A7M7PD23"/>
<sequence>MLGAILFNILVITTILRVRSLRQNYHNMLVLNLSVADLGVALTSMTFSLVSVFDSGHFLTTHDGVCKANGFFSTMFSYTNFPVILSIATDRFLIVVLSKRFPPNRRRVFVMIVVCWLVGIIIASIASAGLVIDYEYDQSTKHCTRIWGIDMFRIISSVLYLGVIIPGLIAIYVIIAYFIRKKGLSLQRHQLSSSMSTLRSLSNVPNRSVMDSGEESETRITLPQPAPMRRLSDSAEDDGNISVSTEAHSVRNVNATATDRKIKMKRRRQRHVAHKRVILVGALLVFTTIICWTPYLMYHSNYIRVSEGEGHWFGVLTMWLGYCNALFDPLIYAFLNRRVRAELWKLKRKTFACCNS</sequence>
<dbReference type="OrthoDB" id="9894375at2759"/>
<keyword evidence="10" id="KW-1015">Disulfide bond</keyword>
<organism evidence="18 19">
    <name type="scientific">Strongylocentrotus purpuratus</name>
    <name type="common">Purple sea urchin</name>
    <dbReference type="NCBI Taxonomy" id="7668"/>
    <lineage>
        <taxon>Eukaryota</taxon>
        <taxon>Metazoa</taxon>
        <taxon>Echinodermata</taxon>
        <taxon>Eleutherozoa</taxon>
        <taxon>Echinozoa</taxon>
        <taxon>Echinoidea</taxon>
        <taxon>Euechinoidea</taxon>
        <taxon>Echinacea</taxon>
        <taxon>Camarodonta</taxon>
        <taxon>Echinidea</taxon>
        <taxon>Strongylocentrotidae</taxon>
        <taxon>Strongylocentrotus</taxon>
    </lineage>
</organism>
<reference evidence="18" key="2">
    <citation type="submission" date="2021-01" db="UniProtKB">
        <authorList>
            <consortium name="EnsemblMetazoa"/>
        </authorList>
    </citation>
    <scope>IDENTIFICATION</scope>
</reference>
<dbReference type="EnsemblMetazoa" id="XM_030994149">
    <property type="protein sequence ID" value="XP_030850009"/>
    <property type="gene ID" value="LOC100890215"/>
</dbReference>
<dbReference type="GeneID" id="100890215"/>
<reference evidence="19" key="1">
    <citation type="submission" date="2015-02" db="EMBL/GenBank/DDBJ databases">
        <title>Genome sequencing for Strongylocentrotus purpuratus.</title>
        <authorList>
            <person name="Murali S."/>
            <person name="Liu Y."/>
            <person name="Vee V."/>
            <person name="English A."/>
            <person name="Wang M."/>
            <person name="Skinner E."/>
            <person name="Han Y."/>
            <person name="Muzny D.M."/>
            <person name="Worley K.C."/>
            <person name="Gibbs R.A."/>
        </authorList>
    </citation>
    <scope>NUCLEOTIDE SEQUENCE</scope>
</reference>
<evidence type="ECO:0000313" key="18">
    <source>
        <dbReference type="EnsemblMetazoa" id="XP_030850009"/>
    </source>
</evidence>
<dbReference type="GO" id="GO:0032870">
    <property type="term" value="P:cellular response to hormone stimulus"/>
    <property type="evidence" value="ECO:0000318"/>
    <property type="project" value="GO_Central"/>
</dbReference>
<dbReference type="Proteomes" id="UP000007110">
    <property type="component" value="Unassembled WGS sequence"/>
</dbReference>
<dbReference type="PANTHER" id="PTHR22752">
    <property type="entry name" value="G PROTEIN-COUPLED RECEPTOR"/>
    <property type="match status" value="1"/>
</dbReference>
<evidence type="ECO:0000256" key="16">
    <source>
        <dbReference type="SAM" id="Phobius"/>
    </source>
</evidence>
<feature type="transmembrane region" description="Helical" evidence="16">
    <location>
        <begin position="109"/>
        <end position="132"/>
    </location>
</feature>
<dbReference type="CDD" id="cd00637">
    <property type="entry name" value="7tm_classA_rhodopsin-like"/>
    <property type="match status" value="1"/>
</dbReference>
<dbReference type="PANTHER" id="PTHR22752:SF10">
    <property type="entry name" value="G-PROTEIN COUPLED RECEPTOR 161"/>
    <property type="match status" value="1"/>
</dbReference>
<evidence type="ECO:0000256" key="7">
    <source>
        <dbReference type="ARBA" id="ARBA00023040"/>
    </source>
</evidence>
<dbReference type="PROSITE" id="PS00237">
    <property type="entry name" value="G_PROTEIN_RECEP_F1_1"/>
    <property type="match status" value="1"/>
</dbReference>
<feature type="transmembrane region" description="Helical" evidence="16">
    <location>
        <begin position="78"/>
        <end position="97"/>
    </location>
</feature>
<evidence type="ECO:0000256" key="6">
    <source>
        <dbReference type="ARBA" id="ARBA00022989"/>
    </source>
</evidence>
<keyword evidence="13 15" id="KW-0807">Transducer</keyword>
<feature type="transmembrane region" description="Helical" evidence="16">
    <location>
        <begin position="310"/>
        <end position="335"/>
    </location>
</feature>
<feature type="transmembrane region" description="Helical" evidence="16">
    <location>
        <begin position="152"/>
        <end position="179"/>
    </location>
</feature>
<keyword evidence="14" id="KW-0966">Cell projection</keyword>
<proteinExistence type="inferred from homology"/>
<dbReference type="PROSITE" id="PS50262">
    <property type="entry name" value="G_PROTEIN_RECEP_F1_2"/>
    <property type="match status" value="1"/>
</dbReference>
<comment type="subcellular location">
    <subcellularLocation>
        <location evidence="2">Cell membrane</location>
        <topology evidence="2">Multi-pass membrane protein</topology>
    </subcellularLocation>
    <subcellularLocation>
        <location evidence="1">Cell projection</location>
        <location evidence="1">Cilium membrane</location>
    </subcellularLocation>
</comment>
<dbReference type="RefSeq" id="XP_030850009.1">
    <property type="nucleotide sequence ID" value="XM_030994149.1"/>
</dbReference>
<dbReference type="SUPFAM" id="SSF81321">
    <property type="entry name" value="Family A G protein-coupled receptor-like"/>
    <property type="match status" value="1"/>
</dbReference>
<evidence type="ECO:0000256" key="9">
    <source>
        <dbReference type="ARBA" id="ARBA00023136"/>
    </source>
</evidence>
<dbReference type="KEGG" id="spu:100890215"/>
<evidence type="ECO:0000256" key="5">
    <source>
        <dbReference type="ARBA" id="ARBA00022692"/>
    </source>
</evidence>
<feature type="domain" description="G-protein coupled receptors family 1 profile" evidence="17">
    <location>
        <begin position="7"/>
        <end position="332"/>
    </location>
</feature>
<dbReference type="InterPro" id="IPR000276">
    <property type="entry name" value="GPCR_Rhodpsn"/>
</dbReference>
<comment type="similarity">
    <text evidence="15">Belongs to the G-protein coupled receptor 1 family.</text>
</comment>
<evidence type="ECO:0000256" key="15">
    <source>
        <dbReference type="RuleBase" id="RU000688"/>
    </source>
</evidence>
<dbReference type="GO" id="GO:0060170">
    <property type="term" value="C:ciliary membrane"/>
    <property type="evidence" value="ECO:0007669"/>
    <property type="project" value="UniProtKB-SubCell"/>
</dbReference>
<evidence type="ECO:0000256" key="1">
    <source>
        <dbReference type="ARBA" id="ARBA00004309"/>
    </source>
</evidence>
<evidence type="ECO:0000256" key="8">
    <source>
        <dbReference type="ARBA" id="ARBA00023069"/>
    </source>
</evidence>
<feature type="transmembrane region" description="Helical" evidence="16">
    <location>
        <begin position="29"/>
        <end position="53"/>
    </location>
</feature>
<dbReference type="GO" id="GO:0007186">
    <property type="term" value="P:G protein-coupled receptor signaling pathway"/>
    <property type="evidence" value="ECO:0000318"/>
    <property type="project" value="GO_Central"/>
</dbReference>
<keyword evidence="7 15" id="KW-0297">G-protein coupled receptor</keyword>
<keyword evidence="11 15" id="KW-0675">Receptor</keyword>
<accession>A0A7M7PD23</accession>
<dbReference type="InParanoid" id="A0A7M7PD23"/>
<keyword evidence="5 15" id="KW-0812">Transmembrane</keyword>
<evidence type="ECO:0000259" key="17">
    <source>
        <dbReference type="PROSITE" id="PS50262"/>
    </source>
</evidence>
<evidence type="ECO:0000256" key="13">
    <source>
        <dbReference type="ARBA" id="ARBA00023224"/>
    </source>
</evidence>
<keyword evidence="6 16" id="KW-1133">Transmembrane helix</keyword>
<dbReference type="OMA" id="FTTIICW"/>
<keyword evidence="12" id="KW-0325">Glycoprotein</keyword>
<evidence type="ECO:0000256" key="14">
    <source>
        <dbReference type="ARBA" id="ARBA00023273"/>
    </source>
</evidence>
<dbReference type="GO" id="GO:0004930">
    <property type="term" value="F:G protein-coupled receptor activity"/>
    <property type="evidence" value="ECO:0000318"/>
    <property type="project" value="GO_Central"/>
</dbReference>
<keyword evidence="3" id="KW-0217">Developmental protein</keyword>
<evidence type="ECO:0000313" key="19">
    <source>
        <dbReference type="Proteomes" id="UP000007110"/>
    </source>
</evidence>
<keyword evidence="19" id="KW-1185">Reference proteome</keyword>
<feature type="transmembrane region" description="Helical" evidence="16">
    <location>
        <begin position="277"/>
        <end position="298"/>
    </location>
</feature>
<keyword evidence="9 16" id="KW-0472">Membrane</keyword>
<dbReference type="Gene3D" id="1.20.1070.10">
    <property type="entry name" value="Rhodopsin 7-helix transmembrane proteins"/>
    <property type="match status" value="1"/>
</dbReference>